<evidence type="ECO:0000313" key="2">
    <source>
        <dbReference type="EMBL" id="GJN89489.1"/>
    </source>
</evidence>
<keyword evidence="3" id="KW-1185">Reference proteome</keyword>
<dbReference type="Proteomes" id="UP001342314">
    <property type="component" value="Unassembled WGS sequence"/>
</dbReference>
<evidence type="ECO:0000313" key="3">
    <source>
        <dbReference type="Proteomes" id="UP001342314"/>
    </source>
</evidence>
<comment type="caution">
    <text evidence="2">The sequence shown here is derived from an EMBL/GenBank/DDBJ whole genome shotgun (WGS) entry which is preliminary data.</text>
</comment>
<reference evidence="2 3" key="1">
    <citation type="submission" date="2021-12" db="EMBL/GenBank/DDBJ databases">
        <title>High titer production of polyol ester of fatty acids by Rhodotorula paludigena BS15 towards product separation-free biomass refinery.</title>
        <authorList>
            <person name="Mano J."/>
            <person name="Ono H."/>
            <person name="Tanaka T."/>
            <person name="Naito K."/>
            <person name="Sushida H."/>
            <person name="Ike M."/>
            <person name="Tokuyasu K."/>
            <person name="Kitaoka M."/>
        </authorList>
    </citation>
    <scope>NUCLEOTIDE SEQUENCE [LARGE SCALE GENOMIC DNA]</scope>
    <source>
        <strain evidence="2 3">BS15</strain>
    </source>
</reference>
<sequence>MKLRSLGTPRPASAPERPRRSPRLCDEHVFDVTLAELVRRREAHEGCTAPVDEDARLEERARRRELALLSSCNDFYARPSVTIRSNVAAKPLAALADATNSMCVSGGIESRASADHVLMGSVSSVSRRPPTPAATVKLDAADLSAFLPFIPPPVVPFLSRPPSLPIHAFPPLDFDALRRSTLSRKERNSIKHEWRAARDRYKVETGEGKLAGVRKRAHAEVVLDDELGGRRPLKETLRVASANWSGISRGSKALRASPREEDLFLTFDETAGALLGVTSDGRTLLARGERLPPDLLAALERFTAKANEPRYQSLSRKAEGRGAHRQITLGVTRDYSNGLHFTQAHRLYSGKVAELLSDQDLARLSGWMSRFVQAHFFRIYKRYDAARGLGSAFASPFGIFPMLCINLSGAKPVFCDPHTDGKNPAAGVCLVLAYGTFNSRSRFWLRIPELGVCLELPAGVPLAFPSALLQHHNWHVEGADSEDEARAGRGVPRGSLVWFAQSTWLMFRELGCTVEEAKAGGLRARADEIDPFFRV</sequence>
<accession>A0AAV5GHX0</accession>
<organism evidence="2 3">
    <name type="scientific">Rhodotorula paludigena</name>
    <dbReference type="NCBI Taxonomy" id="86838"/>
    <lineage>
        <taxon>Eukaryota</taxon>
        <taxon>Fungi</taxon>
        <taxon>Dikarya</taxon>
        <taxon>Basidiomycota</taxon>
        <taxon>Pucciniomycotina</taxon>
        <taxon>Microbotryomycetes</taxon>
        <taxon>Sporidiobolales</taxon>
        <taxon>Sporidiobolaceae</taxon>
        <taxon>Rhodotorula</taxon>
    </lineage>
</organism>
<dbReference type="EMBL" id="BQKY01000005">
    <property type="protein sequence ID" value="GJN89489.1"/>
    <property type="molecule type" value="Genomic_DNA"/>
</dbReference>
<gene>
    <name evidence="2" type="ORF">Rhopal_002475-T1</name>
</gene>
<name>A0AAV5GHX0_9BASI</name>
<proteinExistence type="predicted"/>
<dbReference type="Gene3D" id="3.60.130.30">
    <property type="match status" value="1"/>
</dbReference>
<evidence type="ECO:0000256" key="1">
    <source>
        <dbReference type="SAM" id="MobiDB-lite"/>
    </source>
</evidence>
<dbReference type="AlphaFoldDB" id="A0AAV5GHX0"/>
<protein>
    <submittedName>
        <fullName evidence="2">Uncharacterized protein</fullName>
    </submittedName>
</protein>
<feature type="region of interest" description="Disordered" evidence="1">
    <location>
        <begin position="1"/>
        <end position="22"/>
    </location>
</feature>